<feature type="transmembrane region" description="Helical" evidence="6">
    <location>
        <begin position="295"/>
        <end position="315"/>
    </location>
</feature>
<feature type="transmembrane region" description="Helical" evidence="6">
    <location>
        <begin position="81"/>
        <end position="103"/>
    </location>
</feature>
<dbReference type="InterPro" id="IPR050833">
    <property type="entry name" value="Poly_Biosynth_Transport"/>
</dbReference>
<keyword evidence="8" id="KW-1185">Reference proteome</keyword>
<feature type="transmembrane region" description="Helical" evidence="6">
    <location>
        <begin position="151"/>
        <end position="171"/>
    </location>
</feature>
<evidence type="ECO:0000313" key="7">
    <source>
        <dbReference type="EMBL" id="MBB3147867.1"/>
    </source>
</evidence>
<dbReference type="PANTHER" id="PTHR30250">
    <property type="entry name" value="PST FAMILY PREDICTED COLANIC ACID TRANSPORTER"/>
    <property type="match status" value="1"/>
</dbReference>
<dbReference type="AlphaFoldDB" id="A0A839UBG0"/>
<proteinExistence type="predicted"/>
<comment type="caution">
    <text evidence="7">The sequence shown here is derived from an EMBL/GenBank/DDBJ whole genome shotgun (WGS) entry which is preliminary data.</text>
</comment>
<dbReference type="GO" id="GO:0005886">
    <property type="term" value="C:plasma membrane"/>
    <property type="evidence" value="ECO:0007669"/>
    <property type="project" value="UniProtKB-SubCell"/>
</dbReference>
<comment type="subcellular location">
    <subcellularLocation>
        <location evidence="1">Cell membrane</location>
        <topology evidence="1">Multi-pass membrane protein</topology>
    </subcellularLocation>
</comment>
<dbReference type="RefSeq" id="WP_112526357.1">
    <property type="nucleotide sequence ID" value="NZ_JACHXN010000015.1"/>
</dbReference>
<feature type="transmembrane region" description="Helical" evidence="6">
    <location>
        <begin position="387"/>
        <end position="407"/>
    </location>
</feature>
<sequence>MVARHLKANAGLIRDYFSVISGSAGRLVISLAYFVALANTLSIAEFGLFATASATGVVLSRLVSFGFVSPLYRISTVKPQLIGAYTGGFLAAVVVSLPIFILAAYLMHLIFFGADLALGTFAVIVAAEALLWRSLEVVVIVNNGMNRFGRAALLVIIGTALRAAAAVLFAFSSVTNLAIWSWWYAGANGVALVIAIIFFYPRVRLRLIPKLYRRRLADSFAVTGAEVLFYVQSEMDKLLVLAVGGPQTAGVYAIIMRLVDLTALPVRSFNMMLVQKLMRTPDMLKSLKIRGGLELGVFLVSTLGLAALAIFLAIFPRALGANVASVVSLLPLVLLVPGLRNLIEYQAEILYARGQSGLRALNLALLGIAKAALLSWILVVFLDTHDWMIWLNAMFAVLYLLSAYLTYRAIKKPARRV</sequence>
<feature type="transmembrane region" description="Helical" evidence="6">
    <location>
        <begin position="360"/>
        <end position="381"/>
    </location>
</feature>
<name>A0A839UBG0_9HYPH</name>
<feature type="transmembrane region" description="Helical" evidence="6">
    <location>
        <begin position="12"/>
        <end position="36"/>
    </location>
</feature>
<evidence type="ECO:0000256" key="2">
    <source>
        <dbReference type="ARBA" id="ARBA00022475"/>
    </source>
</evidence>
<gene>
    <name evidence="7" type="ORF">FHS21_004302</name>
</gene>
<evidence type="ECO:0000313" key="8">
    <source>
        <dbReference type="Proteomes" id="UP000554520"/>
    </source>
</evidence>
<keyword evidence="4 6" id="KW-1133">Transmembrane helix</keyword>
<reference evidence="7 8" key="1">
    <citation type="submission" date="2020-08" db="EMBL/GenBank/DDBJ databases">
        <title>Genomic Encyclopedia of Type Strains, Phase III (KMG-III): the genomes of soil and plant-associated and newly described type strains.</title>
        <authorList>
            <person name="Whitman W."/>
        </authorList>
    </citation>
    <scope>NUCLEOTIDE SEQUENCE [LARGE SCALE GENOMIC DNA]</scope>
    <source>
        <strain evidence="7 8">CECT 7015</strain>
    </source>
</reference>
<evidence type="ECO:0000256" key="3">
    <source>
        <dbReference type="ARBA" id="ARBA00022692"/>
    </source>
</evidence>
<dbReference type="EMBL" id="JACHXN010000015">
    <property type="protein sequence ID" value="MBB3147867.1"/>
    <property type="molecule type" value="Genomic_DNA"/>
</dbReference>
<accession>A0A839UBG0</accession>
<dbReference type="Proteomes" id="UP000554520">
    <property type="component" value="Unassembled WGS sequence"/>
</dbReference>
<evidence type="ECO:0000256" key="5">
    <source>
        <dbReference type="ARBA" id="ARBA00023136"/>
    </source>
</evidence>
<dbReference type="PANTHER" id="PTHR30250:SF11">
    <property type="entry name" value="O-ANTIGEN TRANSPORTER-RELATED"/>
    <property type="match status" value="1"/>
</dbReference>
<keyword evidence="2" id="KW-1003">Cell membrane</keyword>
<keyword evidence="5 6" id="KW-0472">Membrane</keyword>
<organism evidence="7 8">
    <name type="scientific">Phyllobacterium trifolii</name>
    <dbReference type="NCBI Taxonomy" id="300193"/>
    <lineage>
        <taxon>Bacteria</taxon>
        <taxon>Pseudomonadati</taxon>
        <taxon>Pseudomonadota</taxon>
        <taxon>Alphaproteobacteria</taxon>
        <taxon>Hyphomicrobiales</taxon>
        <taxon>Phyllobacteriaceae</taxon>
        <taxon>Phyllobacterium</taxon>
    </lineage>
</organism>
<keyword evidence="3 6" id="KW-0812">Transmembrane</keyword>
<feature type="transmembrane region" description="Helical" evidence="6">
    <location>
        <begin position="321"/>
        <end position="339"/>
    </location>
</feature>
<feature type="transmembrane region" description="Helical" evidence="6">
    <location>
        <begin position="48"/>
        <end position="69"/>
    </location>
</feature>
<protein>
    <submittedName>
        <fullName evidence="7">O-antigen/teichoic acid export membrane protein</fullName>
    </submittedName>
</protein>
<evidence type="ECO:0000256" key="6">
    <source>
        <dbReference type="SAM" id="Phobius"/>
    </source>
</evidence>
<evidence type="ECO:0000256" key="1">
    <source>
        <dbReference type="ARBA" id="ARBA00004651"/>
    </source>
</evidence>
<evidence type="ECO:0000256" key="4">
    <source>
        <dbReference type="ARBA" id="ARBA00022989"/>
    </source>
</evidence>
<feature type="transmembrane region" description="Helical" evidence="6">
    <location>
        <begin position="109"/>
        <end position="131"/>
    </location>
</feature>
<feature type="transmembrane region" description="Helical" evidence="6">
    <location>
        <begin position="177"/>
        <end position="200"/>
    </location>
</feature>